<comment type="subcellular location">
    <subcellularLocation>
        <location evidence="1 11">Cytoplasm</location>
    </subcellularLocation>
</comment>
<name>A0A1R0H7I4_9FUNG</name>
<evidence type="ECO:0000256" key="4">
    <source>
        <dbReference type="ARBA" id="ARBA00017788"/>
    </source>
</evidence>
<accession>A0A1R0H7I4</accession>
<keyword evidence="7 11" id="KW-0808">Transferase</keyword>
<evidence type="ECO:0000256" key="3">
    <source>
        <dbReference type="ARBA" id="ARBA00012795"/>
    </source>
</evidence>
<dbReference type="Proteomes" id="UP000187455">
    <property type="component" value="Unassembled WGS sequence"/>
</dbReference>
<keyword evidence="5 11" id="KW-0963">Cytoplasm</keyword>
<evidence type="ECO:0000256" key="2">
    <source>
        <dbReference type="ARBA" id="ARBA00009056"/>
    </source>
</evidence>
<dbReference type="GO" id="GO:0005737">
    <property type="term" value="C:cytoplasm"/>
    <property type="evidence" value="ECO:0007669"/>
    <property type="project" value="UniProtKB-SubCell"/>
</dbReference>
<gene>
    <name evidence="12" type="ORF">AYI68_g789</name>
</gene>
<dbReference type="EMBL" id="LSSL01000266">
    <property type="protein sequence ID" value="OLY85034.1"/>
    <property type="molecule type" value="Genomic_DNA"/>
</dbReference>
<dbReference type="OrthoDB" id="10047021at2759"/>
<comment type="catalytic activity">
    <reaction evidence="10 11">
        <text>uridine(44) in tRNA(Ser) + S-adenosyl-L-methionine = 2'-O-methyluridine(44) in tRNA(Ser) + S-adenosyl-L-homocysteine + H(+)</text>
        <dbReference type="Rhea" id="RHEA:43100"/>
        <dbReference type="Rhea" id="RHEA-COMP:10339"/>
        <dbReference type="Rhea" id="RHEA-COMP:10340"/>
        <dbReference type="ChEBI" id="CHEBI:15378"/>
        <dbReference type="ChEBI" id="CHEBI:57856"/>
        <dbReference type="ChEBI" id="CHEBI:59789"/>
        <dbReference type="ChEBI" id="CHEBI:65315"/>
        <dbReference type="ChEBI" id="CHEBI:74478"/>
        <dbReference type="EC" id="2.1.1.211"/>
    </reaction>
</comment>
<comment type="caution">
    <text evidence="12">The sequence shown here is derived from an EMBL/GenBank/DDBJ whole genome shotgun (WGS) entry which is preliminary data.</text>
</comment>
<dbReference type="PANTHER" id="PTHR21210">
    <property type="entry name" value="TRNA (URACIL-O(2)-)-METHYLTRANSFERASE-RELATED"/>
    <property type="match status" value="1"/>
</dbReference>
<keyword evidence="13" id="KW-1185">Reference proteome</keyword>
<evidence type="ECO:0000256" key="10">
    <source>
        <dbReference type="ARBA" id="ARBA00047957"/>
    </source>
</evidence>
<keyword evidence="8 11" id="KW-0949">S-adenosyl-L-methionine</keyword>
<comment type="similarity">
    <text evidence="2 11">Belongs to the TRM44 family.</text>
</comment>
<keyword evidence="6 11" id="KW-0489">Methyltransferase</keyword>
<dbReference type="Pfam" id="PF07757">
    <property type="entry name" value="AdoMet_MTase"/>
    <property type="match status" value="1"/>
</dbReference>
<evidence type="ECO:0000256" key="1">
    <source>
        <dbReference type="ARBA" id="ARBA00004496"/>
    </source>
</evidence>
<evidence type="ECO:0000256" key="6">
    <source>
        <dbReference type="ARBA" id="ARBA00022603"/>
    </source>
</evidence>
<dbReference type="PANTHER" id="PTHR21210:SF0">
    <property type="entry name" value="TRNA (URACIL-O(2)-)-METHYLTRANSFERASE-RELATED"/>
    <property type="match status" value="1"/>
</dbReference>
<evidence type="ECO:0000256" key="7">
    <source>
        <dbReference type="ARBA" id="ARBA00022679"/>
    </source>
</evidence>
<comment type="function">
    <text evidence="11">Adenosyl-L-methionine (AdoMet)-dependent tRNA (uracil-O(2)-)-methyltransferase.</text>
</comment>
<dbReference type="InterPro" id="IPR011671">
    <property type="entry name" value="tRNA_uracil_MeTrfase"/>
</dbReference>
<dbReference type="EC" id="2.1.1.211" evidence="3 11"/>
<evidence type="ECO:0000313" key="13">
    <source>
        <dbReference type="Proteomes" id="UP000187455"/>
    </source>
</evidence>
<organism evidence="12 13">
    <name type="scientific">Smittium mucronatum</name>
    <dbReference type="NCBI Taxonomy" id="133383"/>
    <lineage>
        <taxon>Eukaryota</taxon>
        <taxon>Fungi</taxon>
        <taxon>Fungi incertae sedis</taxon>
        <taxon>Zoopagomycota</taxon>
        <taxon>Kickxellomycotina</taxon>
        <taxon>Harpellomycetes</taxon>
        <taxon>Harpellales</taxon>
        <taxon>Legeriomycetaceae</taxon>
        <taxon>Smittium</taxon>
    </lineage>
</organism>
<reference evidence="12 13" key="1">
    <citation type="journal article" date="2016" name="Mol. Biol. Evol.">
        <title>Genome-Wide Survey of Gut Fungi (Harpellales) Reveals the First Horizontally Transferred Ubiquitin Gene from a Mosquito Host.</title>
        <authorList>
            <person name="Wang Y."/>
            <person name="White M.M."/>
            <person name="Kvist S."/>
            <person name="Moncalvo J.M."/>
        </authorList>
    </citation>
    <scope>NUCLEOTIDE SEQUENCE [LARGE SCALE GENOMIC DNA]</scope>
    <source>
        <strain evidence="12 13">ALG-7-W6</strain>
    </source>
</reference>
<evidence type="ECO:0000256" key="5">
    <source>
        <dbReference type="ARBA" id="ARBA00022490"/>
    </source>
</evidence>
<dbReference type="STRING" id="133383.A0A1R0H7I4"/>
<dbReference type="AlphaFoldDB" id="A0A1R0H7I4"/>
<evidence type="ECO:0000256" key="11">
    <source>
        <dbReference type="RuleBase" id="RU368004"/>
    </source>
</evidence>
<dbReference type="GO" id="GO:0141101">
    <property type="term" value="F:tRNA(Ser) (uridine(44)-2'-O-)-methyltransferase activity"/>
    <property type="evidence" value="ECO:0007669"/>
    <property type="project" value="UniProtKB-EC"/>
</dbReference>
<evidence type="ECO:0000256" key="8">
    <source>
        <dbReference type="ARBA" id="ARBA00022691"/>
    </source>
</evidence>
<dbReference type="GO" id="GO:0030488">
    <property type="term" value="P:tRNA methylation"/>
    <property type="evidence" value="ECO:0007669"/>
    <property type="project" value="UniProtKB-UniRule"/>
</dbReference>
<proteinExistence type="inferred from homology"/>
<keyword evidence="9 11" id="KW-0819">tRNA processing</keyword>
<sequence>MWSVEKKKPTFVDLGCGNGLLVYILNCEGFLGYGIDQSSRKIWSKFDPKPQLRALTIMPYELVVDSDWIIGNHADELVPWYHLI</sequence>
<protein>
    <recommendedName>
        <fullName evidence="4 11">tRNA (uracil-O(2)-)-methyltransferase</fullName>
        <ecNumber evidence="3 11">2.1.1.211</ecNumber>
    </recommendedName>
</protein>
<evidence type="ECO:0000256" key="9">
    <source>
        <dbReference type="ARBA" id="ARBA00022694"/>
    </source>
</evidence>
<evidence type="ECO:0000313" key="12">
    <source>
        <dbReference type="EMBL" id="OLY85034.1"/>
    </source>
</evidence>